<gene>
    <name evidence="6" type="ORF">EEDITHA_LOCUS4142</name>
</gene>
<dbReference type="PANTHER" id="PTHR19303:SF71">
    <property type="entry name" value="ZINC FINGER PHD-TYPE DOMAIN-CONTAINING PROTEIN"/>
    <property type="match status" value="1"/>
</dbReference>
<evidence type="ECO:0008006" key="8">
    <source>
        <dbReference type="Google" id="ProtNLM"/>
    </source>
</evidence>
<evidence type="ECO:0000256" key="3">
    <source>
        <dbReference type="SAM" id="MobiDB-lite"/>
    </source>
</evidence>
<dbReference type="InterPro" id="IPR007889">
    <property type="entry name" value="HTH_Psq"/>
</dbReference>
<keyword evidence="2" id="KW-0175">Coiled coil</keyword>
<feature type="domain" description="HTH psq-type" evidence="5">
    <location>
        <begin position="16"/>
        <end position="52"/>
    </location>
</feature>
<dbReference type="Proteomes" id="UP001153954">
    <property type="component" value="Unassembled WGS sequence"/>
</dbReference>
<name>A0AAU9TR49_EUPED</name>
<dbReference type="SUPFAM" id="SSF46689">
    <property type="entry name" value="Homeodomain-like"/>
    <property type="match status" value="1"/>
</dbReference>
<keyword evidence="7" id="KW-1185">Reference proteome</keyword>
<dbReference type="AlphaFoldDB" id="A0AAU9TR49"/>
<feature type="domain" description="DDE-1" evidence="4">
    <location>
        <begin position="211"/>
        <end position="375"/>
    </location>
</feature>
<dbReference type="InterPro" id="IPR050863">
    <property type="entry name" value="CenT-Element_Derived"/>
</dbReference>
<proteinExistence type="predicted"/>
<dbReference type="InterPro" id="IPR013083">
    <property type="entry name" value="Znf_RING/FYVE/PHD"/>
</dbReference>
<feature type="compositionally biased region" description="Basic and acidic residues" evidence="3">
    <location>
        <begin position="465"/>
        <end position="474"/>
    </location>
</feature>
<evidence type="ECO:0000256" key="1">
    <source>
        <dbReference type="ARBA" id="ARBA00004123"/>
    </source>
</evidence>
<evidence type="ECO:0000313" key="7">
    <source>
        <dbReference type="Proteomes" id="UP001153954"/>
    </source>
</evidence>
<dbReference type="PANTHER" id="PTHR19303">
    <property type="entry name" value="TRANSPOSON"/>
    <property type="match status" value="1"/>
</dbReference>
<dbReference type="EMBL" id="CAKOGL010000007">
    <property type="protein sequence ID" value="CAH2087939.1"/>
    <property type="molecule type" value="Genomic_DNA"/>
</dbReference>
<dbReference type="InterPro" id="IPR004875">
    <property type="entry name" value="DDE_SF_endonuclease_dom"/>
</dbReference>
<evidence type="ECO:0000256" key="2">
    <source>
        <dbReference type="SAM" id="Coils"/>
    </source>
</evidence>
<comment type="caution">
    <text evidence="6">The sequence shown here is derived from an EMBL/GenBank/DDBJ whole genome shotgun (WGS) entry which is preliminary data.</text>
</comment>
<evidence type="ECO:0000313" key="6">
    <source>
        <dbReference type="EMBL" id="CAH2087939.1"/>
    </source>
</evidence>
<dbReference type="SUPFAM" id="SSF57903">
    <property type="entry name" value="FYVE/PHD zinc finger"/>
    <property type="match status" value="1"/>
</dbReference>
<evidence type="ECO:0000259" key="5">
    <source>
        <dbReference type="Pfam" id="PF05225"/>
    </source>
</evidence>
<comment type="subcellular location">
    <subcellularLocation>
        <location evidence="1">Nucleus</location>
    </subcellularLocation>
</comment>
<feature type="compositionally biased region" description="Basic and acidic residues" evidence="3">
    <location>
        <begin position="443"/>
        <end position="458"/>
    </location>
</feature>
<organism evidence="6 7">
    <name type="scientific">Euphydryas editha</name>
    <name type="common">Edith's checkerspot</name>
    <dbReference type="NCBI Taxonomy" id="104508"/>
    <lineage>
        <taxon>Eukaryota</taxon>
        <taxon>Metazoa</taxon>
        <taxon>Ecdysozoa</taxon>
        <taxon>Arthropoda</taxon>
        <taxon>Hexapoda</taxon>
        <taxon>Insecta</taxon>
        <taxon>Pterygota</taxon>
        <taxon>Neoptera</taxon>
        <taxon>Endopterygota</taxon>
        <taxon>Lepidoptera</taxon>
        <taxon>Glossata</taxon>
        <taxon>Ditrysia</taxon>
        <taxon>Papilionoidea</taxon>
        <taxon>Nymphalidae</taxon>
        <taxon>Nymphalinae</taxon>
        <taxon>Euphydryas</taxon>
    </lineage>
</organism>
<dbReference type="Gene3D" id="1.10.10.60">
    <property type="entry name" value="Homeodomain-like"/>
    <property type="match status" value="1"/>
</dbReference>
<reference evidence="6" key="1">
    <citation type="submission" date="2022-03" db="EMBL/GenBank/DDBJ databases">
        <authorList>
            <person name="Tunstrom K."/>
        </authorList>
    </citation>
    <scope>NUCLEOTIDE SEQUENCE</scope>
</reference>
<feature type="region of interest" description="Disordered" evidence="3">
    <location>
        <begin position="417"/>
        <end position="481"/>
    </location>
</feature>
<dbReference type="Pfam" id="PF03184">
    <property type="entry name" value="DDE_1"/>
    <property type="match status" value="1"/>
</dbReference>
<evidence type="ECO:0000259" key="4">
    <source>
        <dbReference type="Pfam" id="PF03184"/>
    </source>
</evidence>
<dbReference type="InterPro" id="IPR036397">
    <property type="entry name" value="RNaseH_sf"/>
</dbReference>
<sequence>MPRKYIRKTETRYKIEDLRRAVEEVKNKRLTLGKAAAQFSIPKTTLFKQLKETVVKTPKKGRYAVFNYEQEQQLEKYIIECCKSFYGITPSSLRRIAFRFAEANKLKHNFNKSTQLAGKDWYYGFMARHPSISLRMPEATSLNRITAFNATEVNLFFDQLKMIQTKHNIPSHRIFNVDETGISTVQKNYKVLAPKGLKQIGKATSGERGVTTTVVCAVSASGIYVPPMFIFKRKRMNELLVKMVATVSDSGWINESIFIDYLRHFISFVKPTKEDPVLLILDNHESHISLGAYELFREHGLHVVSLPPHVSHKMQPLDLTIFSSLKMAYNKECELYMVNNPGKRISQYEVGELFTKAFNKTANISKAISGFRAAGIYPIDPDRFKDSFECSLYDQTDISQTQTSGISEATTAQNLAGPVDTAKLNQTPPMQISQDTTITSIPENDKDLTTQDSEEKQKRQSTRNYKKEKSPTKKTEKKKVQKKVSVKDKEIKILKKVVGGNENDEEYFCIICNDKYESPPTEDWIMCSICELWAHEQCTTGETNKGFVCDLCHGIKL</sequence>
<accession>A0AAU9TR49</accession>
<feature type="coiled-coil region" evidence="2">
    <location>
        <begin position="8"/>
        <end position="35"/>
    </location>
</feature>
<dbReference type="Gene3D" id="3.30.40.10">
    <property type="entry name" value="Zinc/RING finger domain, C3HC4 (zinc finger)"/>
    <property type="match status" value="1"/>
</dbReference>
<dbReference type="GO" id="GO:0003677">
    <property type="term" value="F:DNA binding"/>
    <property type="evidence" value="ECO:0007669"/>
    <property type="project" value="InterPro"/>
</dbReference>
<dbReference type="CDD" id="cd15489">
    <property type="entry name" value="PHD_SF"/>
    <property type="match status" value="1"/>
</dbReference>
<protein>
    <recommendedName>
        <fullName evidence="8">HTH CENPB-type domain-containing protein</fullName>
    </recommendedName>
</protein>
<dbReference type="InterPro" id="IPR009057">
    <property type="entry name" value="Homeodomain-like_sf"/>
</dbReference>
<dbReference type="GO" id="GO:0005634">
    <property type="term" value="C:nucleus"/>
    <property type="evidence" value="ECO:0007669"/>
    <property type="project" value="UniProtKB-SubCell"/>
</dbReference>
<dbReference type="Pfam" id="PF05225">
    <property type="entry name" value="HTH_psq"/>
    <property type="match status" value="1"/>
</dbReference>
<dbReference type="InterPro" id="IPR011011">
    <property type="entry name" value="Znf_FYVE_PHD"/>
</dbReference>
<dbReference type="Gene3D" id="3.30.420.10">
    <property type="entry name" value="Ribonuclease H-like superfamily/Ribonuclease H"/>
    <property type="match status" value="1"/>
</dbReference>
<feature type="compositionally biased region" description="Polar residues" evidence="3">
    <location>
        <begin position="423"/>
        <end position="442"/>
    </location>
</feature>